<dbReference type="PANTHER" id="PTHR30176">
    <property type="entry name" value="FERREDOXIN-TYPE PROTEIN NAPH"/>
    <property type="match status" value="1"/>
</dbReference>
<keyword evidence="4" id="KW-0249">Electron transport</keyword>
<keyword evidence="7" id="KW-0812">Transmembrane</keyword>
<feature type="domain" description="4Fe-4S ferredoxin-type" evidence="8">
    <location>
        <begin position="252"/>
        <end position="281"/>
    </location>
</feature>
<evidence type="ECO:0000256" key="6">
    <source>
        <dbReference type="ARBA" id="ARBA00023014"/>
    </source>
</evidence>
<evidence type="ECO:0000313" key="10">
    <source>
        <dbReference type="Proteomes" id="UP000562027"/>
    </source>
</evidence>
<feature type="transmembrane region" description="Helical" evidence="7">
    <location>
        <begin position="160"/>
        <end position="177"/>
    </location>
</feature>
<keyword evidence="6" id="KW-0411">Iron-sulfur</keyword>
<comment type="caution">
    <text evidence="9">The sequence shown here is derived from an EMBL/GenBank/DDBJ whole genome shotgun (WGS) entry which is preliminary data.</text>
</comment>
<dbReference type="InterPro" id="IPR014116">
    <property type="entry name" value="Cyt_c_oxidase_cbb3_FixG"/>
</dbReference>
<dbReference type="Pfam" id="PF11614">
    <property type="entry name" value="FixG_C"/>
    <property type="match status" value="1"/>
</dbReference>
<keyword evidence="5" id="KW-0408">Iron</keyword>
<protein>
    <submittedName>
        <fullName evidence="9">Cytochrome c oxidase accessory protein FixG</fullName>
    </submittedName>
</protein>
<keyword evidence="1" id="KW-0813">Transport</keyword>
<reference evidence="9 10" key="1">
    <citation type="submission" date="2020-08" db="EMBL/GenBank/DDBJ databases">
        <title>Functional genomics of gut bacteria from endangered species of beetles.</title>
        <authorList>
            <person name="Carlos-Shanley C."/>
        </authorList>
    </citation>
    <scope>NUCLEOTIDE SEQUENCE [LARGE SCALE GENOMIC DNA]</scope>
    <source>
        <strain evidence="9 10">S00239</strain>
    </source>
</reference>
<keyword evidence="10" id="KW-1185">Reference proteome</keyword>
<keyword evidence="7" id="KW-0472">Membrane</keyword>
<dbReference type="InterPro" id="IPR017900">
    <property type="entry name" value="4Fe4S_Fe_S_CS"/>
</dbReference>
<evidence type="ECO:0000256" key="4">
    <source>
        <dbReference type="ARBA" id="ARBA00022982"/>
    </source>
</evidence>
<gene>
    <name evidence="9" type="ORF">HNP55_003789</name>
</gene>
<feature type="transmembrane region" description="Helical" evidence="7">
    <location>
        <begin position="86"/>
        <end position="107"/>
    </location>
</feature>
<keyword evidence="3" id="KW-0479">Metal-binding</keyword>
<dbReference type="PANTHER" id="PTHR30176:SF3">
    <property type="entry name" value="FERREDOXIN-TYPE PROTEIN NAPH"/>
    <property type="match status" value="1"/>
</dbReference>
<evidence type="ECO:0000256" key="7">
    <source>
        <dbReference type="SAM" id="Phobius"/>
    </source>
</evidence>
<feature type="transmembrane region" description="Helical" evidence="7">
    <location>
        <begin position="335"/>
        <end position="354"/>
    </location>
</feature>
<dbReference type="GO" id="GO:0051539">
    <property type="term" value="F:4 iron, 4 sulfur cluster binding"/>
    <property type="evidence" value="ECO:0007669"/>
    <property type="project" value="UniProtKB-KW"/>
</dbReference>
<dbReference type="Gene3D" id="2.60.40.10">
    <property type="entry name" value="Immunoglobulins"/>
    <property type="match status" value="1"/>
</dbReference>
<dbReference type="InterPro" id="IPR051684">
    <property type="entry name" value="Electron_Trans/Redox"/>
</dbReference>
<evidence type="ECO:0000313" key="9">
    <source>
        <dbReference type="EMBL" id="MBB4845242.1"/>
    </source>
</evidence>
<dbReference type="GO" id="GO:0046872">
    <property type="term" value="F:metal ion binding"/>
    <property type="evidence" value="ECO:0007669"/>
    <property type="project" value="UniProtKB-KW"/>
</dbReference>
<dbReference type="InterPro" id="IPR032879">
    <property type="entry name" value="FixG_C"/>
</dbReference>
<name>A0A840LF25_9BURK</name>
<dbReference type="InterPro" id="IPR013783">
    <property type="entry name" value="Ig-like_fold"/>
</dbReference>
<sequence>MTSTRQPVIPIHRLLPELQGFEAAHKVQVRSMRGRFSRLRSALVLLTQLVFLGLPWLQINGRQAVRFDLEAQRFYLFKLVLAPQDLIYLTGLLVISALLLFFVTALLGRVWCGFACPQTVYTQLFLGLEKRFEGERHLRLRLDRAGWGPEKLARRGGKHLAWLLLSLWVGLSFVGWFSPMREVASQLMSWELGRWEAFWALFYGGFTYLNAGLLREKICQHICPYGRFQGAMLDADTLLVSYDARRGEPRGKQATAKSSGACVDCSLCVQVCPVGIDIRQGVQSACISCAVCIDACDQVMDKLQAPRGLIRFASENGARAVAPSPLRGLLARPRVRIYGGLLLGLCLAMAWGLAQRPELRLDVIRDRGVMARQVDEGAVENIYRLQVVNLSESPRHISLQLQGLAGGQLIGGERWELRGGEARSLVLAVRLPAREAQALRGQGGGRDSRSHAMAFSIRNAQGDEVSAASSFVVPR</sequence>
<dbReference type="AlphaFoldDB" id="A0A840LF25"/>
<dbReference type="RefSeq" id="WP_184302948.1">
    <property type="nucleotide sequence ID" value="NZ_JACHLP010000008.1"/>
</dbReference>
<evidence type="ECO:0000256" key="2">
    <source>
        <dbReference type="ARBA" id="ARBA00022485"/>
    </source>
</evidence>
<organism evidence="9 10">
    <name type="scientific">Roseateles oligotrophus</name>
    <dbReference type="NCBI Taxonomy" id="1769250"/>
    <lineage>
        <taxon>Bacteria</taxon>
        <taxon>Pseudomonadati</taxon>
        <taxon>Pseudomonadota</taxon>
        <taxon>Betaproteobacteria</taxon>
        <taxon>Burkholderiales</taxon>
        <taxon>Sphaerotilaceae</taxon>
        <taxon>Roseateles</taxon>
    </lineage>
</organism>
<dbReference type="PROSITE" id="PS51379">
    <property type="entry name" value="4FE4S_FER_2"/>
    <property type="match status" value="1"/>
</dbReference>
<dbReference type="InterPro" id="IPR017896">
    <property type="entry name" value="4Fe4S_Fe-S-bd"/>
</dbReference>
<evidence type="ECO:0000259" key="8">
    <source>
        <dbReference type="PROSITE" id="PS51379"/>
    </source>
</evidence>
<dbReference type="Pfam" id="PF12801">
    <property type="entry name" value="Fer4_5"/>
    <property type="match status" value="1"/>
</dbReference>
<feature type="transmembrane region" description="Helical" evidence="7">
    <location>
        <begin position="197"/>
        <end position="214"/>
    </location>
</feature>
<evidence type="ECO:0000256" key="3">
    <source>
        <dbReference type="ARBA" id="ARBA00022723"/>
    </source>
</evidence>
<dbReference type="GO" id="GO:0005886">
    <property type="term" value="C:plasma membrane"/>
    <property type="evidence" value="ECO:0007669"/>
    <property type="project" value="TreeGrafter"/>
</dbReference>
<keyword evidence="7" id="KW-1133">Transmembrane helix</keyword>
<dbReference type="SUPFAM" id="SSF54862">
    <property type="entry name" value="4Fe-4S ferredoxins"/>
    <property type="match status" value="1"/>
</dbReference>
<proteinExistence type="predicted"/>
<dbReference type="EMBL" id="JACHLP010000008">
    <property type="protein sequence ID" value="MBB4845242.1"/>
    <property type="molecule type" value="Genomic_DNA"/>
</dbReference>
<dbReference type="Proteomes" id="UP000562027">
    <property type="component" value="Unassembled WGS sequence"/>
</dbReference>
<evidence type="ECO:0000256" key="5">
    <source>
        <dbReference type="ARBA" id="ARBA00023004"/>
    </source>
</evidence>
<keyword evidence="2" id="KW-0004">4Fe-4S</keyword>
<accession>A0A840LF25</accession>
<feature type="transmembrane region" description="Helical" evidence="7">
    <location>
        <begin position="39"/>
        <end position="59"/>
    </location>
</feature>
<dbReference type="PROSITE" id="PS00198">
    <property type="entry name" value="4FE4S_FER_1"/>
    <property type="match status" value="1"/>
</dbReference>
<dbReference type="NCBIfam" id="TIGR02745">
    <property type="entry name" value="ccoG_rdxA_fixG"/>
    <property type="match status" value="1"/>
</dbReference>
<dbReference type="Pfam" id="PF13746">
    <property type="entry name" value="Fer4_18"/>
    <property type="match status" value="1"/>
</dbReference>
<evidence type="ECO:0000256" key="1">
    <source>
        <dbReference type="ARBA" id="ARBA00022448"/>
    </source>
</evidence>